<reference evidence="2" key="1">
    <citation type="submission" date="2010-08" db="EMBL/GenBank/DDBJ databases">
        <authorList>
            <consortium name="Caenorhabditis japonica Sequencing Consortium"/>
            <person name="Wilson R.K."/>
        </authorList>
    </citation>
    <scope>NUCLEOTIDE SEQUENCE [LARGE SCALE GENOMIC DNA]</scope>
    <source>
        <strain evidence="2">DF5081</strain>
    </source>
</reference>
<sequence length="237" mass="27320">MNQKTTTLVNPNRSTEDLARIEDLKSDADTFPEFSNRDGSKEAAVYQLTMVRVAHAISETNFRGIAEMIANEMRVWKTPTSQFAFFAAPHIPLLNLTHGVAKKYCGEKVMLRSSHFFSEPKNDKYTIAKDSEVKNLKYEVILGHSRFTWDKVEAHKDIERRVESTLTEVLRVLPNIVIVLGPIAFDVLYESLEKRKRRSNEKIKKLVVMVENFRKEDNKWKRVPKNAVNSISIPLIK</sequence>
<dbReference type="EnsemblMetazoa" id="CJA16241.1">
    <property type="protein sequence ID" value="CJA16241.1"/>
    <property type="gene ID" value="WBGene00135445"/>
</dbReference>
<protein>
    <submittedName>
        <fullName evidence="1">Uncharacterized protein</fullName>
    </submittedName>
</protein>
<dbReference type="AlphaFoldDB" id="A0A8R1E1N6"/>
<proteinExistence type="predicted"/>
<evidence type="ECO:0000313" key="1">
    <source>
        <dbReference type="EnsemblMetazoa" id="CJA16241.1"/>
    </source>
</evidence>
<reference evidence="1" key="2">
    <citation type="submission" date="2022-06" db="UniProtKB">
        <authorList>
            <consortium name="EnsemblMetazoa"/>
        </authorList>
    </citation>
    <scope>IDENTIFICATION</scope>
    <source>
        <strain evidence="1">DF5081</strain>
    </source>
</reference>
<keyword evidence="2" id="KW-1185">Reference proteome</keyword>
<dbReference type="OMA" id="RENNKWK"/>
<dbReference type="Proteomes" id="UP000005237">
    <property type="component" value="Unassembled WGS sequence"/>
</dbReference>
<organism evidence="1 2">
    <name type="scientific">Caenorhabditis japonica</name>
    <dbReference type="NCBI Taxonomy" id="281687"/>
    <lineage>
        <taxon>Eukaryota</taxon>
        <taxon>Metazoa</taxon>
        <taxon>Ecdysozoa</taxon>
        <taxon>Nematoda</taxon>
        <taxon>Chromadorea</taxon>
        <taxon>Rhabditida</taxon>
        <taxon>Rhabditina</taxon>
        <taxon>Rhabditomorpha</taxon>
        <taxon>Rhabditoidea</taxon>
        <taxon>Rhabditidae</taxon>
        <taxon>Peloderinae</taxon>
        <taxon>Caenorhabditis</taxon>
    </lineage>
</organism>
<evidence type="ECO:0000313" key="2">
    <source>
        <dbReference type="Proteomes" id="UP000005237"/>
    </source>
</evidence>
<accession>A0A8R1E1N6</accession>
<name>A0A8R1E1N6_CAEJA</name>